<accession>A0A9W9HFB8</accession>
<evidence type="ECO:0000313" key="2">
    <source>
        <dbReference type="Proteomes" id="UP001149079"/>
    </source>
</evidence>
<dbReference type="EMBL" id="JAPQKL010000001">
    <property type="protein sequence ID" value="KAJ5146076.1"/>
    <property type="molecule type" value="Genomic_DNA"/>
</dbReference>
<reference evidence="1" key="2">
    <citation type="journal article" date="2023" name="IMA Fungus">
        <title>Comparative genomic study of the Penicillium genus elucidates a diverse pangenome and 15 lateral gene transfer events.</title>
        <authorList>
            <person name="Petersen C."/>
            <person name="Sorensen T."/>
            <person name="Nielsen M.R."/>
            <person name="Sondergaard T.E."/>
            <person name="Sorensen J.L."/>
            <person name="Fitzpatrick D.A."/>
            <person name="Frisvad J.C."/>
            <person name="Nielsen K.L."/>
        </authorList>
    </citation>
    <scope>NUCLEOTIDE SEQUENCE</scope>
    <source>
        <strain evidence="1">IBT 22155</strain>
    </source>
</reference>
<dbReference type="Proteomes" id="UP001149079">
    <property type="component" value="Unassembled WGS sequence"/>
</dbReference>
<dbReference type="RefSeq" id="XP_056526550.1">
    <property type="nucleotide sequence ID" value="XM_056661384.1"/>
</dbReference>
<organism evidence="1 2">
    <name type="scientific">Penicillium bovifimosum</name>
    <dbReference type="NCBI Taxonomy" id="126998"/>
    <lineage>
        <taxon>Eukaryota</taxon>
        <taxon>Fungi</taxon>
        <taxon>Dikarya</taxon>
        <taxon>Ascomycota</taxon>
        <taxon>Pezizomycotina</taxon>
        <taxon>Eurotiomycetes</taxon>
        <taxon>Eurotiomycetidae</taxon>
        <taxon>Eurotiales</taxon>
        <taxon>Aspergillaceae</taxon>
        <taxon>Penicillium</taxon>
    </lineage>
</organism>
<keyword evidence="2" id="KW-1185">Reference proteome</keyword>
<dbReference type="AlphaFoldDB" id="A0A9W9HFB8"/>
<name>A0A9W9HFB8_9EURO</name>
<dbReference type="OrthoDB" id="4377354at2759"/>
<comment type="caution">
    <text evidence="1">The sequence shown here is derived from an EMBL/GenBank/DDBJ whole genome shotgun (WGS) entry which is preliminary data.</text>
</comment>
<dbReference type="GeneID" id="81400554"/>
<sequence>MLLRDCTPDDLAYLPPGFMTGMQPRLGRSPMTEFAWGCFQPRSRSQAMLHICHEPRWQVCQVIGGAVAEKHVAGKPENGDMGAELHDEVLSSAMLNSALPRIKMATSLQCSLKARRSR</sequence>
<protein>
    <submittedName>
        <fullName evidence="1">Uncharacterized protein</fullName>
    </submittedName>
</protein>
<proteinExistence type="predicted"/>
<gene>
    <name evidence="1" type="ORF">N7515_000640</name>
</gene>
<evidence type="ECO:0000313" key="1">
    <source>
        <dbReference type="EMBL" id="KAJ5146076.1"/>
    </source>
</evidence>
<reference evidence="1" key="1">
    <citation type="submission" date="2022-11" db="EMBL/GenBank/DDBJ databases">
        <authorList>
            <person name="Petersen C."/>
        </authorList>
    </citation>
    <scope>NUCLEOTIDE SEQUENCE</scope>
    <source>
        <strain evidence="1">IBT 22155</strain>
    </source>
</reference>